<evidence type="ECO:0000313" key="2">
    <source>
        <dbReference type="Proteomes" id="UP001283361"/>
    </source>
</evidence>
<dbReference type="Proteomes" id="UP001283361">
    <property type="component" value="Unassembled WGS sequence"/>
</dbReference>
<comment type="caution">
    <text evidence="1">The sequence shown here is derived from an EMBL/GenBank/DDBJ whole genome shotgun (WGS) entry which is preliminary data.</text>
</comment>
<organism evidence="1 2">
    <name type="scientific">Elysia crispata</name>
    <name type="common">lettuce slug</name>
    <dbReference type="NCBI Taxonomy" id="231223"/>
    <lineage>
        <taxon>Eukaryota</taxon>
        <taxon>Metazoa</taxon>
        <taxon>Spiralia</taxon>
        <taxon>Lophotrochozoa</taxon>
        <taxon>Mollusca</taxon>
        <taxon>Gastropoda</taxon>
        <taxon>Heterobranchia</taxon>
        <taxon>Euthyneura</taxon>
        <taxon>Panpulmonata</taxon>
        <taxon>Sacoglossa</taxon>
        <taxon>Placobranchoidea</taxon>
        <taxon>Plakobranchidae</taxon>
        <taxon>Elysia</taxon>
    </lineage>
</organism>
<protein>
    <submittedName>
        <fullName evidence="1">Uncharacterized protein</fullName>
    </submittedName>
</protein>
<accession>A0AAE1D7C1</accession>
<proteinExistence type="predicted"/>
<keyword evidence="2" id="KW-1185">Reference proteome</keyword>
<sequence length="230" mass="25412">MPTSGCDLIMHDNEAILDDIEAVNCCVNRNRVTCSNTDLLSELWLWSKLSCRLGETKFGSGSSEERLNNGFKGMTYDPDSSRGLSEVSCYYLKGECFSSRVSTGDGSIFYQSCVITEPCSQGVPHSTAGHPPLIIWREFSPQLITVMSLAPAGFKLHLSTPVRKTVNIRLYRPDLLETVLARARLASACLATRVAAAHAQTSLSFVNDRGANLRQSESELWLKSRTKKQE</sequence>
<name>A0AAE1D7C1_9GAST</name>
<gene>
    <name evidence="1" type="ORF">RRG08_041995</name>
</gene>
<dbReference type="AlphaFoldDB" id="A0AAE1D7C1"/>
<dbReference type="EMBL" id="JAWDGP010005045">
    <property type="protein sequence ID" value="KAK3760154.1"/>
    <property type="molecule type" value="Genomic_DNA"/>
</dbReference>
<reference evidence="1" key="1">
    <citation type="journal article" date="2023" name="G3 (Bethesda)">
        <title>A reference genome for the long-term kleptoplast-retaining sea slug Elysia crispata morphotype clarki.</title>
        <authorList>
            <person name="Eastman K.E."/>
            <person name="Pendleton A.L."/>
            <person name="Shaikh M.A."/>
            <person name="Suttiyut T."/>
            <person name="Ogas R."/>
            <person name="Tomko P."/>
            <person name="Gavelis G."/>
            <person name="Widhalm J.R."/>
            <person name="Wisecaver J.H."/>
        </authorList>
    </citation>
    <scope>NUCLEOTIDE SEQUENCE</scope>
    <source>
        <strain evidence="1">ECLA1</strain>
    </source>
</reference>
<evidence type="ECO:0000313" key="1">
    <source>
        <dbReference type="EMBL" id="KAK3760154.1"/>
    </source>
</evidence>